<evidence type="ECO:0000256" key="1">
    <source>
        <dbReference type="SAM" id="Coils"/>
    </source>
</evidence>
<dbReference type="Proteomes" id="UP000559987">
    <property type="component" value="Unassembled WGS sequence"/>
</dbReference>
<dbReference type="EMBL" id="JACHXZ010000003">
    <property type="protein sequence ID" value="MBB3169341.1"/>
    <property type="molecule type" value="Genomic_DNA"/>
</dbReference>
<comment type="caution">
    <text evidence="2">The sequence shown here is derived from an EMBL/GenBank/DDBJ whole genome shotgun (WGS) entry which is preliminary data.</text>
</comment>
<accession>A0A839URK0</accession>
<feature type="coiled-coil region" evidence="1">
    <location>
        <begin position="30"/>
        <end position="57"/>
    </location>
</feature>
<dbReference type="RefSeq" id="WP_183910818.1">
    <property type="nucleotide sequence ID" value="NZ_JACHXZ010000003.1"/>
</dbReference>
<dbReference type="AlphaFoldDB" id="A0A839URK0"/>
<name>A0A839URK0_9GAMM</name>
<sequence length="264" mass="30516">MKYFKFWVKDRFIIKIADHEEEISVLAGSNVSVEDARREATNRAKKIEERIAAGESRDSYQVAIKEHVSEVLDDANVVTVCRYGAKVLNTSAYTILDLDDYPVSFFDFFRPIRKLSKKDRIVAKFEQNIKKTSVLGTDFRIYETQKGIRVIGKKYIDPSSQGYTKLMRGLGVDWLYIDLSKKQNCYRARLTPKPYRMKHQTIKIKSPLDCTTQDYEVWDKSYSRESQNFSVVKLVKTLGSDFSQEQAIKKHDDACNLHGAKKLA</sequence>
<evidence type="ECO:0000313" key="2">
    <source>
        <dbReference type="EMBL" id="MBB3169341.1"/>
    </source>
</evidence>
<protein>
    <submittedName>
        <fullName evidence="2">Uncharacterized protein</fullName>
    </submittedName>
</protein>
<organism evidence="2 3">
    <name type="scientific">Simiduia aestuariiviva</name>
    <dbReference type="NCBI Taxonomy" id="1510459"/>
    <lineage>
        <taxon>Bacteria</taxon>
        <taxon>Pseudomonadati</taxon>
        <taxon>Pseudomonadota</taxon>
        <taxon>Gammaproteobacteria</taxon>
        <taxon>Cellvibrionales</taxon>
        <taxon>Cellvibrionaceae</taxon>
        <taxon>Simiduia</taxon>
    </lineage>
</organism>
<keyword evidence="1" id="KW-0175">Coiled coil</keyword>
<proteinExistence type="predicted"/>
<keyword evidence="3" id="KW-1185">Reference proteome</keyword>
<gene>
    <name evidence="2" type="ORF">FHS30_002549</name>
</gene>
<evidence type="ECO:0000313" key="3">
    <source>
        <dbReference type="Proteomes" id="UP000559987"/>
    </source>
</evidence>
<reference evidence="2 3" key="1">
    <citation type="submission" date="2020-08" db="EMBL/GenBank/DDBJ databases">
        <title>Genomic Encyclopedia of Type Strains, Phase III (KMG-III): the genomes of soil and plant-associated and newly described type strains.</title>
        <authorList>
            <person name="Whitman W."/>
        </authorList>
    </citation>
    <scope>NUCLEOTIDE SEQUENCE [LARGE SCALE GENOMIC DNA]</scope>
    <source>
        <strain evidence="2 3">CECT 8571</strain>
    </source>
</reference>